<evidence type="ECO:0000313" key="6">
    <source>
        <dbReference type="Proteomes" id="UP000284407"/>
    </source>
</evidence>
<dbReference type="InterPro" id="IPR022742">
    <property type="entry name" value="Hydrolase_4"/>
</dbReference>
<dbReference type="AlphaFoldDB" id="A0A420DUB0"/>
<proteinExistence type="predicted"/>
<dbReference type="EMBL" id="RAQK01000001">
    <property type="protein sequence ID" value="RKE97773.1"/>
    <property type="molecule type" value="Genomic_DNA"/>
</dbReference>
<dbReference type="Proteomes" id="UP000284407">
    <property type="component" value="Unassembled WGS sequence"/>
</dbReference>
<dbReference type="InterPro" id="IPR051044">
    <property type="entry name" value="MAG_DAG_Lipase"/>
</dbReference>
<evidence type="ECO:0000259" key="4">
    <source>
        <dbReference type="Pfam" id="PF12146"/>
    </source>
</evidence>
<dbReference type="Pfam" id="PF12146">
    <property type="entry name" value="Hydrolase_4"/>
    <property type="match status" value="1"/>
</dbReference>
<evidence type="ECO:0000256" key="1">
    <source>
        <dbReference type="PIRSR" id="PIRSR017388-1"/>
    </source>
</evidence>
<sequence>MTAYLKGAEPFEFTGSRASVLVLHGFTGTTQSMRYLGEELHRRFGFSVLGPCLPGHGTSPDEMEKTDYRDWVGAAEDALRDLASRGDPVFVTGLSMGGMLTLGLAAQFGDLLSGIAPINAIAGVNDGGLAEVVMTRNMPERVPGIGSDIKAAGVEELAYAEVPTACLRSVYLAQAAIGDILHKVVCPTLVIQSREDHVVHPDNAYRIMRKINAVDRRLLWLEESYHVATLDNDKAFIAQQIGAFVDGILARAE</sequence>
<evidence type="ECO:0000313" key="5">
    <source>
        <dbReference type="EMBL" id="RKE97773.1"/>
    </source>
</evidence>
<dbReference type="InterPro" id="IPR012354">
    <property type="entry name" value="Esterase_lipase"/>
</dbReference>
<feature type="active site" description="Nucleophile" evidence="1">
    <location>
        <position position="95"/>
    </location>
</feature>
<dbReference type="GO" id="GO:0052689">
    <property type="term" value="F:carboxylic ester hydrolase activity"/>
    <property type="evidence" value="ECO:0007669"/>
    <property type="project" value="InterPro"/>
</dbReference>
<accession>A0A420DUB0</accession>
<dbReference type="PIRSF" id="PIRSF017388">
    <property type="entry name" value="Esterase_lipase"/>
    <property type="match status" value="1"/>
</dbReference>
<reference evidence="5 6" key="1">
    <citation type="submission" date="2018-09" db="EMBL/GenBank/DDBJ databases">
        <title>Genomic Encyclopedia of Archaeal and Bacterial Type Strains, Phase II (KMG-II): from individual species to whole genera.</title>
        <authorList>
            <person name="Goeker M."/>
        </authorList>
    </citation>
    <scope>NUCLEOTIDE SEQUENCE [LARGE SCALE GENOMIC DNA]</scope>
    <source>
        <strain evidence="5 6">DSM 11458</strain>
    </source>
</reference>
<feature type="binding site" evidence="2">
    <location>
        <position position="96"/>
    </location>
    <ligand>
        <name>substrate</name>
    </ligand>
</feature>
<name>A0A420DUB0_9RHOB</name>
<keyword evidence="6" id="KW-1185">Reference proteome</keyword>
<organism evidence="5 6">
    <name type="scientific">Sulfitobacter guttiformis</name>
    <dbReference type="NCBI Taxonomy" id="74349"/>
    <lineage>
        <taxon>Bacteria</taxon>
        <taxon>Pseudomonadati</taxon>
        <taxon>Pseudomonadota</taxon>
        <taxon>Alphaproteobacteria</taxon>
        <taxon>Rhodobacterales</taxon>
        <taxon>Roseobacteraceae</taxon>
        <taxon>Sulfitobacter</taxon>
    </lineage>
</organism>
<dbReference type="InterPro" id="IPR029058">
    <property type="entry name" value="AB_hydrolase_fold"/>
</dbReference>
<feature type="active site" description="Charge relay system" evidence="1">
    <location>
        <position position="196"/>
    </location>
</feature>
<feature type="binding site" evidence="2">
    <location>
        <position position="26"/>
    </location>
    <ligand>
        <name>substrate</name>
    </ligand>
</feature>
<comment type="caution">
    <text evidence="5">The sequence shown here is derived from an EMBL/GenBank/DDBJ whole genome shotgun (WGS) entry which is preliminary data.</text>
</comment>
<dbReference type="RefSeq" id="WP_025061162.1">
    <property type="nucleotide sequence ID" value="NZ_RAQK01000001.1"/>
</dbReference>
<dbReference type="OrthoDB" id="8476759at2"/>
<dbReference type="STRING" id="1443111.Z949_479"/>
<dbReference type="Gene3D" id="3.40.50.1820">
    <property type="entry name" value="alpha/beta hydrolase"/>
    <property type="match status" value="1"/>
</dbReference>
<protein>
    <submittedName>
        <fullName evidence="5">Carboxylesterase</fullName>
    </submittedName>
</protein>
<feature type="site" description="Important for substrate specificity" evidence="3">
    <location>
        <position position="145"/>
    </location>
</feature>
<evidence type="ECO:0000256" key="3">
    <source>
        <dbReference type="PIRSR" id="PIRSR017388-3"/>
    </source>
</evidence>
<dbReference type="SUPFAM" id="SSF53474">
    <property type="entry name" value="alpha/beta-Hydrolases"/>
    <property type="match status" value="1"/>
</dbReference>
<dbReference type="PANTHER" id="PTHR11614">
    <property type="entry name" value="PHOSPHOLIPASE-RELATED"/>
    <property type="match status" value="1"/>
</dbReference>
<feature type="domain" description="Serine aminopeptidase S33" evidence="4">
    <location>
        <begin position="16"/>
        <end position="231"/>
    </location>
</feature>
<gene>
    <name evidence="5" type="ORF">C8N30_2400</name>
</gene>
<feature type="active site" description="Charge relay system" evidence="1">
    <location>
        <position position="226"/>
    </location>
</feature>
<evidence type="ECO:0000256" key="2">
    <source>
        <dbReference type="PIRSR" id="PIRSR017388-2"/>
    </source>
</evidence>